<accession>A0A0B7ITX2</accession>
<dbReference type="Proteomes" id="UP000039370">
    <property type="component" value="Unassembled WGS sequence"/>
</dbReference>
<evidence type="ECO:0000313" key="1">
    <source>
        <dbReference type="EMBL" id="CEN33534.1"/>
    </source>
</evidence>
<dbReference type="Proteomes" id="UP000044026">
    <property type="component" value="Unassembled WGS sequence"/>
</dbReference>
<dbReference type="EMBL" id="CDOK01000249">
    <property type="protein sequence ID" value="CEN53552.1"/>
    <property type="molecule type" value="Genomic_DNA"/>
</dbReference>
<evidence type="ECO:0000313" key="4">
    <source>
        <dbReference type="Proteomes" id="UP000044026"/>
    </source>
</evidence>
<reference evidence="3 4" key="1">
    <citation type="submission" date="2015-01" db="EMBL/GenBank/DDBJ databases">
        <authorList>
            <person name="MANFREDI Pablo"/>
        </authorList>
    </citation>
    <scope>NUCLEOTIDE SEQUENCE [LARGE SCALE GENOMIC DNA]</scope>
    <source>
        <strain evidence="2 3">Cc11</strain>
        <strain evidence="1 4">Cc12</strain>
    </source>
</reference>
<sequence>MYCYKNLTKLQAIIYKGSLKQYKILIDNDINKMVRYGTNRIKRCNLSICTHLKRFSR</sequence>
<evidence type="ECO:0000313" key="2">
    <source>
        <dbReference type="EMBL" id="CEN53552.1"/>
    </source>
</evidence>
<dbReference type="AlphaFoldDB" id="A0A0B7ITX2"/>
<name>A0A0B7ITX2_9FLAO</name>
<evidence type="ECO:0000313" key="3">
    <source>
        <dbReference type="Proteomes" id="UP000039370"/>
    </source>
</evidence>
<gene>
    <name evidence="2" type="ORF">CCAN11_990002</name>
    <name evidence="1" type="ORF">CCAN12_430026</name>
</gene>
<dbReference type="EMBL" id="CDOE01000038">
    <property type="protein sequence ID" value="CEN33534.1"/>
    <property type="molecule type" value="Genomic_DNA"/>
</dbReference>
<organism evidence="2 3">
    <name type="scientific">Capnocytophaga canimorsus</name>
    <dbReference type="NCBI Taxonomy" id="28188"/>
    <lineage>
        <taxon>Bacteria</taxon>
        <taxon>Pseudomonadati</taxon>
        <taxon>Bacteroidota</taxon>
        <taxon>Flavobacteriia</taxon>
        <taxon>Flavobacteriales</taxon>
        <taxon>Flavobacteriaceae</taxon>
        <taxon>Capnocytophaga</taxon>
    </lineage>
</organism>
<protein>
    <submittedName>
        <fullName evidence="2">Uncharacterized protein</fullName>
    </submittedName>
</protein>
<proteinExistence type="predicted"/>